<keyword evidence="1" id="KW-0378">Hydrolase</keyword>
<evidence type="ECO:0000313" key="1">
    <source>
        <dbReference type="EMBL" id="MBW9093444.1"/>
    </source>
</evidence>
<dbReference type="SFLD" id="SFLDS00003">
    <property type="entry name" value="Haloacid_Dehalogenase"/>
    <property type="match status" value="1"/>
</dbReference>
<dbReference type="EMBL" id="JAEUAW010000004">
    <property type="protein sequence ID" value="MBW9093444.1"/>
    <property type="molecule type" value="Genomic_DNA"/>
</dbReference>
<comment type="caution">
    <text evidence="1">The sequence shown here is derived from an EMBL/GenBank/DDBJ whole genome shotgun (WGS) entry which is preliminary data.</text>
</comment>
<gene>
    <name evidence="1" type="ORF">JNB62_07100</name>
</gene>
<dbReference type="InterPro" id="IPR041492">
    <property type="entry name" value="HAD_2"/>
</dbReference>
<dbReference type="Proteomes" id="UP001196843">
    <property type="component" value="Unassembled WGS sequence"/>
</dbReference>
<dbReference type="SUPFAM" id="SSF56784">
    <property type="entry name" value="HAD-like"/>
    <property type="match status" value="1"/>
</dbReference>
<dbReference type="InterPro" id="IPR023198">
    <property type="entry name" value="PGP-like_dom2"/>
</dbReference>
<dbReference type="PANTHER" id="PTHR43434:SF1">
    <property type="entry name" value="PHOSPHOGLYCOLATE PHOSPHATASE"/>
    <property type="match status" value="1"/>
</dbReference>
<reference evidence="1 2" key="1">
    <citation type="journal article" date="2021" name="MBio">
        <title>Poor Competitiveness of Bradyrhizobium in Pigeon Pea Root Colonization in Indian Soils.</title>
        <authorList>
            <person name="Chalasani D."/>
            <person name="Basu A."/>
            <person name="Pullabhotla S.V.S.R.N."/>
            <person name="Jorrin B."/>
            <person name="Neal A.L."/>
            <person name="Poole P.S."/>
            <person name="Podile A.R."/>
            <person name="Tkacz A."/>
        </authorList>
    </citation>
    <scope>NUCLEOTIDE SEQUENCE [LARGE SCALE GENOMIC DNA]</scope>
    <source>
        <strain evidence="1 2">HU14</strain>
    </source>
</reference>
<dbReference type="PANTHER" id="PTHR43434">
    <property type="entry name" value="PHOSPHOGLYCOLATE PHOSPHATASE"/>
    <property type="match status" value="1"/>
</dbReference>
<organism evidence="1 2">
    <name type="scientific">Microbacterium jejuense</name>
    <dbReference type="NCBI Taxonomy" id="1263637"/>
    <lineage>
        <taxon>Bacteria</taxon>
        <taxon>Bacillati</taxon>
        <taxon>Actinomycetota</taxon>
        <taxon>Actinomycetes</taxon>
        <taxon>Micrococcales</taxon>
        <taxon>Microbacteriaceae</taxon>
        <taxon>Microbacterium</taxon>
    </lineage>
</organism>
<dbReference type="Gene3D" id="1.10.150.240">
    <property type="entry name" value="Putative phosphatase, domain 2"/>
    <property type="match status" value="1"/>
</dbReference>
<protein>
    <submittedName>
        <fullName evidence="1">HAD family hydrolase</fullName>
    </submittedName>
</protein>
<evidence type="ECO:0000313" key="2">
    <source>
        <dbReference type="Proteomes" id="UP001196843"/>
    </source>
</evidence>
<dbReference type="RefSeq" id="WP_220300164.1">
    <property type="nucleotide sequence ID" value="NZ_JAEUAW010000004.1"/>
</dbReference>
<sequence length="210" mass="23099">MRVKAVCWDWNGTLLDDVARCLRVMNLVLAEFGRPEIADAVAYRAVFRFPLDRFHADVGIESADYRAAVDRYLALLAADRTEVALHAGAREALERVHARGIAQVLASATLAPLLDAQLGPHRLTGSFDEILSITDAHRASKQDVIEAWLWATGFEPADVLLIGDTNHDLEIAHELGTRFVHFEGGHQVLSGEGDVVSIRALGELERVLDD</sequence>
<proteinExistence type="predicted"/>
<dbReference type="Pfam" id="PF13419">
    <property type="entry name" value="HAD_2"/>
    <property type="match status" value="1"/>
</dbReference>
<dbReference type="InterPro" id="IPR050155">
    <property type="entry name" value="HAD-like_hydrolase_sf"/>
</dbReference>
<dbReference type="SFLD" id="SFLDG01129">
    <property type="entry name" value="C1.5:_HAD__Beta-PGM__Phosphata"/>
    <property type="match status" value="1"/>
</dbReference>
<dbReference type="GO" id="GO:0016787">
    <property type="term" value="F:hydrolase activity"/>
    <property type="evidence" value="ECO:0007669"/>
    <property type="project" value="UniProtKB-KW"/>
</dbReference>
<keyword evidence="2" id="KW-1185">Reference proteome</keyword>
<accession>A0ABS7HN22</accession>
<dbReference type="InterPro" id="IPR036412">
    <property type="entry name" value="HAD-like_sf"/>
</dbReference>
<name>A0ABS7HN22_9MICO</name>
<dbReference type="Gene3D" id="3.40.50.1000">
    <property type="entry name" value="HAD superfamily/HAD-like"/>
    <property type="match status" value="1"/>
</dbReference>
<dbReference type="InterPro" id="IPR023214">
    <property type="entry name" value="HAD_sf"/>
</dbReference>